<sequence>MRQYLKYLFALLSACFVGFASNAQNDLQWFQKYVQQNKETILQQYIDFVNIPNVVSQKNAFAYNADYLVQFMQRAGIQNTLLLFTDNTKPPVVYGELMVPNATQTIVFYAHYDGQPADSSGWYKGLNPFKPSFFTNAIHNGGKELTKEEWLKQLNDNFRIYARGAADDKAGVMAILQAFIALKKQNLLPTVNVKFFFEGEEEAGSPNLAKILAHYKSLLQSDVWIICDGPQPANGKNLLSFGVRGDTHMDITLYGSKTPLHSGHYGNWAPNPAWNMVHLLASMKNDSGIVTIPNFYSDVQPISNAEKKVWNQIQQNDALLKEQFGFSGNEMNGISLINAIQLPTLNINGIASGHVGNLSTNSIPATASVSIDLRLVPGNDYLKQQQKVIQHITSKGYYVISHEPTDEERMKYPLIAKVETGSGYNAQKTPIDWPMSQQIIKAVNEVSPNGLIIMPLTGGSLPLIIIEQQLGAKAISLPIANYDDNQHAANENIRIGNFWNGIKEILSIMTMKNGQ</sequence>
<dbReference type="Pfam" id="PF07687">
    <property type="entry name" value="M20_dimer"/>
    <property type="match status" value="1"/>
</dbReference>
<evidence type="ECO:0000256" key="2">
    <source>
        <dbReference type="ARBA" id="ARBA00022723"/>
    </source>
</evidence>
<reference evidence="6 7" key="1">
    <citation type="submission" date="2018-06" db="EMBL/GenBank/DDBJ databases">
        <title>Genomic Encyclopedia of Archaeal and Bacterial Type Strains, Phase II (KMG-II): from individual species to whole genera.</title>
        <authorList>
            <person name="Goeker M."/>
        </authorList>
    </citation>
    <scope>NUCLEOTIDE SEQUENCE [LARGE SCALE GENOMIC DNA]</scope>
    <source>
        <strain evidence="6 7">DSM 23241</strain>
    </source>
</reference>
<evidence type="ECO:0000256" key="3">
    <source>
        <dbReference type="ARBA" id="ARBA00022801"/>
    </source>
</evidence>
<evidence type="ECO:0000256" key="1">
    <source>
        <dbReference type="ARBA" id="ARBA00022670"/>
    </source>
</evidence>
<dbReference type="InterPro" id="IPR002933">
    <property type="entry name" value="Peptidase_M20"/>
</dbReference>
<dbReference type="EMBL" id="QKZV01000002">
    <property type="protein sequence ID" value="PZX64788.1"/>
    <property type="molecule type" value="Genomic_DNA"/>
</dbReference>
<name>A0A2W7RVQ8_9BACT</name>
<evidence type="ECO:0000259" key="5">
    <source>
        <dbReference type="Pfam" id="PF07687"/>
    </source>
</evidence>
<keyword evidence="3" id="KW-0378">Hydrolase</keyword>
<gene>
    <name evidence="6" type="ORF">LX80_00989</name>
</gene>
<accession>A0A2W7RVQ8</accession>
<protein>
    <submittedName>
        <fullName evidence="6">Acetylornithine deacetylase/succinyl-diaminopimelate desuccinylase-like protein</fullName>
    </submittedName>
</protein>
<dbReference type="PANTHER" id="PTHR43270:SF8">
    <property type="entry name" value="DI- AND TRIPEPTIDASE DUG2-RELATED"/>
    <property type="match status" value="1"/>
</dbReference>
<dbReference type="Pfam" id="PF01546">
    <property type="entry name" value="Peptidase_M20"/>
    <property type="match status" value="1"/>
</dbReference>
<dbReference type="InterPro" id="IPR051458">
    <property type="entry name" value="Cyt/Met_Dipeptidase"/>
</dbReference>
<dbReference type="GO" id="GO:0006508">
    <property type="term" value="P:proteolysis"/>
    <property type="evidence" value="ECO:0007669"/>
    <property type="project" value="UniProtKB-KW"/>
</dbReference>
<comment type="caution">
    <text evidence="6">The sequence shown here is derived from an EMBL/GenBank/DDBJ whole genome shotgun (WGS) entry which is preliminary data.</text>
</comment>
<dbReference type="Gene3D" id="3.40.630.10">
    <property type="entry name" value="Zn peptidases"/>
    <property type="match status" value="1"/>
</dbReference>
<keyword evidence="7" id="KW-1185">Reference proteome</keyword>
<dbReference type="Proteomes" id="UP000249720">
    <property type="component" value="Unassembled WGS sequence"/>
</dbReference>
<evidence type="ECO:0000313" key="7">
    <source>
        <dbReference type="Proteomes" id="UP000249720"/>
    </source>
</evidence>
<feature type="domain" description="Peptidase M20 dimerisation" evidence="5">
    <location>
        <begin position="255"/>
        <end position="395"/>
    </location>
</feature>
<dbReference type="PANTHER" id="PTHR43270">
    <property type="entry name" value="BETA-ALA-HIS DIPEPTIDASE"/>
    <property type="match status" value="1"/>
</dbReference>
<keyword evidence="2" id="KW-0479">Metal-binding</keyword>
<evidence type="ECO:0000256" key="4">
    <source>
        <dbReference type="SAM" id="SignalP"/>
    </source>
</evidence>
<dbReference type="OrthoDB" id="9761532at2"/>
<keyword evidence="1" id="KW-0645">Protease</keyword>
<feature type="signal peptide" evidence="4">
    <location>
        <begin position="1"/>
        <end position="22"/>
    </location>
</feature>
<dbReference type="AlphaFoldDB" id="A0A2W7RVQ8"/>
<organism evidence="6 7">
    <name type="scientific">Hydrotalea sandarakina</name>
    <dbReference type="NCBI Taxonomy" id="1004304"/>
    <lineage>
        <taxon>Bacteria</taxon>
        <taxon>Pseudomonadati</taxon>
        <taxon>Bacteroidota</taxon>
        <taxon>Chitinophagia</taxon>
        <taxon>Chitinophagales</taxon>
        <taxon>Chitinophagaceae</taxon>
        <taxon>Hydrotalea</taxon>
    </lineage>
</organism>
<dbReference type="SUPFAM" id="SSF53187">
    <property type="entry name" value="Zn-dependent exopeptidases"/>
    <property type="match status" value="1"/>
</dbReference>
<dbReference type="GO" id="GO:0008233">
    <property type="term" value="F:peptidase activity"/>
    <property type="evidence" value="ECO:0007669"/>
    <property type="project" value="UniProtKB-KW"/>
</dbReference>
<dbReference type="GO" id="GO:0046872">
    <property type="term" value="F:metal ion binding"/>
    <property type="evidence" value="ECO:0007669"/>
    <property type="project" value="UniProtKB-KW"/>
</dbReference>
<dbReference type="Gene3D" id="3.30.70.360">
    <property type="match status" value="1"/>
</dbReference>
<dbReference type="InterPro" id="IPR011650">
    <property type="entry name" value="Peptidase_M20_dimer"/>
</dbReference>
<keyword evidence="4" id="KW-0732">Signal</keyword>
<proteinExistence type="predicted"/>
<evidence type="ECO:0000313" key="6">
    <source>
        <dbReference type="EMBL" id="PZX64788.1"/>
    </source>
</evidence>
<dbReference type="RefSeq" id="WP_111293929.1">
    <property type="nucleotide sequence ID" value="NZ_QKZV01000002.1"/>
</dbReference>
<feature type="chain" id="PRO_5016008659" evidence="4">
    <location>
        <begin position="23"/>
        <end position="515"/>
    </location>
</feature>